<keyword evidence="3 8" id="KW-0812">Transmembrane</keyword>
<dbReference type="Proteomes" id="UP001497392">
    <property type="component" value="Unassembled WGS sequence"/>
</dbReference>
<evidence type="ECO:0000256" key="5">
    <source>
        <dbReference type="ARBA" id="ARBA00022989"/>
    </source>
</evidence>
<feature type="transmembrane region" description="Helical" evidence="8">
    <location>
        <begin position="113"/>
        <end position="136"/>
    </location>
</feature>
<evidence type="ECO:0000256" key="1">
    <source>
        <dbReference type="ARBA" id="ARBA00004370"/>
    </source>
</evidence>
<proteinExistence type="predicted"/>
<feature type="transmembrane region" description="Helical" evidence="8">
    <location>
        <begin position="223"/>
        <end position="243"/>
    </location>
</feature>
<protein>
    <submittedName>
        <fullName evidence="10">G11646 protein</fullName>
    </submittedName>
</protein>
<feature type="transmembrane region" description="Helical" evidence="8">
    <location>
        <begin position="38"/>
        <end position="60"/>
    </location>
</feature>
<feature type="domain" description="Amino acid transporter transmembrane" evidence="9">
    <location>
        <begin position="36"/>
        <end position="427"/>
    </location>
</feature>
<sequence length="443" mass="47450">MNDSAHGMPDPSMKLDEEGQKQPGAVLDRPAYVDKGEWYHIGFHMTAAVASVPTLGLPFAVSLLGWAGGLIALVAGGLVTLFTSLLIAGLLEFGGKRHIRYRDLAQAIFGSRLGWWAVAPFQFAVCIGCVIANHVVAGQAMKAVDVLVRGETSVTLTEYIIVFGCANLILAQCPHFHAIRYINAVATVCTISFSIIAVAMSIYDGVTLGAPADYTLQGDPVPKMFNAFNGLGIMAFAFGISVLPEIGATAKAPAERTMKRGIGMGYAIILSAYLTVSVTGFWAFGTGVQSIVLGSLTGPSWVVILAWMFAAVQLFGTTMVYCQPIFESFDAAYGNILAPVWCMRNTMVRLVSRTILIVLGCFIACLLPFFGDIMGFIGAIGFTPMDFILPQFLWIAAYKPKGPKKWFALLVAGIYTIIGIMAAIGAVRSIVNNAVTYHLFANL</sequence>
<evidence type="ECO:0000259" key="9">
    <source>
        <dbReference type="Pfam" id="PF01490"/>
    </source>
</evidence>
<dbReference type="EMBL" id="CAXHTA020000018">
    <property type="protein sequence ID" value="CAL5228498.1"/>
    <property type="molecule type" value="Genomic_DNA"/>
</dbReference>
<dbReference type="InterPro" id="IPR013057">
    <property type="entry name" value="AA_transpt_TM"/>
</dbReference>
<keyword evidence="11" id="KW-1185">Reference proteome</keyword>
<feature type="transmembrane region" description="Helical" evidence="8">
    <location>
        <begin position="350"/>
        <end position="370"/>
    </location>
</feature>
<dbReference type="PANTHER" id="PTHR48017">
    <property type="entry name" value="OS05G0424000 PROTEIN-RELATED"/>
    <property type="match status" value="1"/>
</dbReference>
<feature type="transmembrane region" description="Helical" evidence="8">
    <location>
        <begin position="66"/>
        <end position="93"/>
    </location>
</feature>
<feature type="transmembrane region" description="Helical" evidence="8">
    <location>
        <begin position="376"/>
        <end position="395"/>
    </location>
</feature>
<evidence type="ECO:0000256" key="6">
    <source>
        <dbReference type="ARBA" id="ARBA00023136"/>
    </source>
</evidence>
<evidence type="ECO:0000256" key="7">
    <source>
        <dbReference type="SAM" id="MobiDB-lite"/>
    </source>
</evidence>
<comment type="subcellular location">
    <subcellularLocation>
        <location evidence="1">Membrane</location>
    </subcellularLocation>
</comment>
<feature type="transmembrane region" description="Helical" evidence="8">
    <location>
        <begin position="304"/>
        <end position="322"/>
    </location>
</feature>
<keyword evidence="2" id="KW-0813">Transport</keyword>
<feature type="transmembrane region" description="Helical" evidence="8">
    <location>
        <begin position="264"/>
        <end position="284"/>
    </location>
</feature>
<organism evidence="10 11">
    <name type="scientific">Coccomyxa viridis</name>
    <dbReference type="NCBI Taxonomy" id="1274662"/>
    <lineage>
        <taxon>Eukaryota</taxon>
        <taxon>Viridiplantae</taxon>
        <taxon>Chlorophyta</taxon>
        <taxon>core chlorophytes</taxon>
        <taxon>Trebouxiophyceae</taxon>
        <taxon>Trebouxiophyceae incertae sedis</taxon>
        <taxon>Coccomyxaceae</taxon>
        <taxon>Coccomyxa</taxon>
    </lineage>
</organism>
<evidence type="ECO:0000256" key="4">
    <source>
        <dbReference type="ARBA" id="ARBA00022970"/>
    </source>
</evidence>
<comment type="caution">
    <text evidence="10">The sequence shown here is derived from an EMBL/GenBank/DDBJ whole genome shotgun (WGS) entry which is preliminary data.</text>
</comment>
<feature type="region of interest" description="Disordered" evidence="7">
    <location>
        <begin position="1"/>
        <end position="20"/>
    </location>
</feature>
<dbReference type="Pfam" id="PF01490">
    <property type="entry name" value="Aa_trans"/>
    <property type="match status" value="1"/>
</dbReference>
<evidence type="ECO:0000256" key="2">
    <source>
        <dbReference type="ARBA" id="ARBA00022448"/>
    </source>
</evidence>
<keyword evidence="5 8" id="KW-1133">Transmembrane helix</keyword>
<feature type="transmembrane region" description="Helical" evidence="8">
    <location>
        <begin position="407"/>
        <end position="431"/>
    </location>
</feature>
<reference evidence="10 11" key="1">
    <citation type="submission" date="2024-06" db="EMBL/GenBank/DDBJ databases">
        <authorList>
            <person name="Kraege A."/>
            <person name="Thomma B."/>
        </authorList>
    </citation>
    <scope>NUCLEOTIDE SEQUENCE [LARGE SCALE GENOMIC DNA]</scope>
</reference>
<feature type="transmembrane region" description="Helical" evidence="8">
    <location>
        <begin position="156"/>
        <end position="174"/>
    </location>
</feature>
<keyword evidence="4" id="KW-0029">Amino-acid transport</keyword>
<evidence type="ECO:0000256" key="8">
    <source>
        <dbReference type="SAM" id="Phobius"/>
    </source>
</evidence>
<accession>A0ABP1GCT8</accession>
<keyword evidence="6 8" id="KW-0472">Membrane</keyword>
<evidence type="ECO:0000313" key="10">
    <source>
        <dbReference type="EMBL" id="CAL5228498.1"/>
    </source>
</evidence>
<name>A0ABP1GCT8_9CHLO</name>
<evidence type="ECO:0000313" key="11">
    <source>
        <dbReference type="Proteomes" id="UP001497392"/>
    </source>
</evidence>
<gene>
    <name evidence="10" type="primary">g11646</name>
    <name evidence="10" type="ORF">VP750_LOCUS10404</name>
</gene>
<evidence type="ECO:0000256" key="3">
    <source>
        <dbReference type="ARBA" id="ARBA00022692"/>
    </source>
</evidence>
<feature type="transmembrane region" description="Helical" evidence="8">
    <location>
        <begin position="181"/>
        <end position="203"/>
    </location>
</feature>